<evidence type="ECO:0000256" key="5">
    <source>
        <dbReference type="ARBA" id="ARBA00022723"/>
    </source>
</evidence>
<evidence type="ECO:0000256" key="8">
    <source>
        <dbReference type="ARBA" id="ARBA00022842"/>
    </source>
</evidence>
<feature type="binding site" evidence="13">
    <location>
        <position position="54"/>
    </location>
    <ligand>
        <name>Mg(2+)</name>
        <dbReference type="ChEBI" id="CHEBI:18420"/>
    </ligand>
</feature>
<evidence type="ECO:0000256" key="6">
    <source>
        <dbReference type="ARBA" id="ARBA00022763"/>
    </source>
</evidence>
<evidence type="ECO:0000256" key="2">
    <source>
        <dbReference type="ARBA" id="ARBA00005582"/>
    </source>
</evidence>
<dbReference type="STRING" id="426128.SAMN05660297_02448"/>
<evidence type="ECO:0000256" key="12">
    <source>
        <dbReference type="PIRSR" id="PIRSR603561-1"/>
    </source>
</evidence>
<keyword evidence="7 14" id="KW-0378">Hydrolase</keyword>
<name>A0A1I0ELF9_9FIRM</name>
<evidence type="ECO:0000256" key="13">
    <source>
        <dbReference type="PIRSR" id="PIRSR603561-2"/>
    </source>
</evidence>
<dbReference type="RefSeq" id="WP_090444384.1">
    <property type="nucleotide sequence ID" value="NZ_FOHU01000011.1"/>
</dbReference>
<evidence type="ECO:0000256" key="1">
    <source>
        <dbReference type="ARBA" id="ARBA00001946"/>
    </source>
</evidence>
<keyword evidence="17" id="KW-1185">Reference proteome</keyword>
<keyword evidence="3" id="KW-0515">Mutator protein</keyword>
<keyword evidence="9" id="KW-0234">DNA repair</keyword>
<dbReference type="PRINTS" id="PR00502">
    <property type="entry name" value="NUDIXFAMILY"/>
</dbReference>
<feature type="binding site" evidence="12">
    <location>
        <begin position="31"/>
        <end position="34"/>
    </location>
    <ligand>
        <name>8-oxo-dGTP</name>
        <dbReference type="ChEBI" id="CHEBI:77896"/>
    </ligand>
</feature>
<dbReference type="GO" id="GO:0035539">
    <property type="term" value="F:8-oxo-7,8-dihydrodeoxyguanosine triphosphate pyrophosphatase activity"/>
    <property type="evidence" value="ECO:0007669"/>
    <property type="project" value="UniProtKB-EC"/>
</dbReference>
<feature type="domain" description="Nudix hydrolase" evidence="15">
    <location>
        <begin position="1"/>
        <end position="125"/>
    </location>
</feature>
<keyword evidence="5 13" id="KW-0479">Metal-binding</keyword>
<dbReference type="Pfam" id="PF00293">
    <property type="entry name" value="NUDIX"/>
    <property type="match status" value="1"/>
</dbReference>
<comment type="similarity">
    <text evidence="2 14">Belongs to the Nudix hydrolase family.</text>
</comment>
<gene>
    <name evidence="16" type="ORF">SAMN05660297_02448</name>
</gene>
<dbReference type="CDD" id="cd03425">
    <property type="entry name" value="NUDIX_MutT_NudA_like"/>
    <property type="match status" value="1"/>
</dbReference>
<dbReference type="AlphaFoldDB" id="A0A1I0ELF9"/>
<evidence type="ECO:0000256" key="14">
    <source>
        <dbReference type="RuleBase" id="RU003476"/>
    </source>
</evidence>
<dbReference type="InterPro" id="IPR020476">
    <property type="entry name" value="Nudix_hydrolase"/>
</dbReference>
<accession>A0A1I0ELF9</accession>
<evidence type="ECO:0000256" key="3">
    <source>
        <dbReference type="ARBA" id="ARBA00022457"/>
    </source>
</evidence>
<dbReference type="OrthoDB" id="9810648at2"/>
<protein>
    <recommendedName>
        <fullName evidence="11">8-oxo-dGTP diphosphatase</fullName>
        <ecNumber evidence="11">3.6.1.55</ecNumber>
    </recommendedName>
</protein>
<evidence type="ECO:0000259" key="15">
    <source>
        <dbReference type="PROSITE" id="PS51462"/>
    </source>
</evidence>
<feature type="binding site" evidence="13">
    <location>
        <position position="34"/>
    </location>
    <ligand>
        <name>Mg(2+)</name>
        <dbReference type="ChEBI" id="CHEBI:18420"/>
    </ligand>
</feature>
<dbReference type="PROSITE" id="PS00893">
    <property type="entry name" value="NUDIX_BOX"/>
    <property type="match status" value="1"/>
</dbReference>
<dbReference type="NCBIfam" id="TIGR00586">
    <property type="entry name" value="mutt"/>
    <property type="match status" value="1"/>
</dbReference>
<dbReference type="GO" id="GO:0044715">
    <property type="term" value="F:8-oxo-dGDP phosphatase activity"/>
    <property type="evidence" value="ECO:0007669"/>
    <property type="project" value="TreeGrafter"/>
</dbReference>
<dbReference type="InterPro" id="IPR003561">
    <property type="entry name" value="Mutator_MutT"/>
</dbReference>
<dbReference type="InterPro" id="IPR000086">
    <property type="entry name" value="NUDIX_hydrolase_dom"/>
</dbReference>
<dbReference type="PANTHER" id="PTHR47707">
    <property type="entry name" value="8-OXO-DGTP DIPHOSPHATASE"/>
    <property type="match status" value="1"/>
</dbReference>
<evidence type="ECO:0000256" key="4">
    <source>
        <dbReference type="ARBA" id="ARBA00022705"/>
    </source>
</evidence>
<proteinExistence type="inferred from homology"/>
<keyword evidence="8 13" id="KW-0460">Magnesium</keyword>
<evidence type="ECO:0000313" key="17">
    <source>
        <dbReference type="Proteomes" id="UP000199568"/>
    </source>
</evidence>
<dbReference type="EMBL" id="FOHU01000011">
    <property type="protein sequence ID" value="SET45566.1"/>
    <property type="molecule type" value="Genomic_DNA"/>
</dbReference>
<dbReference type="Proteomes" id="UP000199568">
    <property type="component" value="Unassembled WGS sequence"/>
</dbReference>
<comment type="cofactor">
    <cofactor evidence="1 13">
        <name>Mg(2+)</name>
        <dbReference type="ChEBI" id="CHEBI:18420"/>
    </cofactor>
</comment>
<evidence type="ECO:0000313" key="16">
    <source>
        <dbReference type="EMBL" id="SET45566.1"/>
    </source>
</evidence>
<dbReference type="GO" id="GO:0008413">
    <property type="term" value="F:8-oxo-7,8-dihydroguanosine triphosphate pyrophosphatase activity"/>
    <property type="evidence" value="ECO:0007669"/>
    <property type="project" value="InterPro"/>
</dbReference>
<evidence type="ECO:0000256" key="7">
    <source>
        <dbReference type="ARBA" id="ARBA00022801"/>
    </source>
</evidence>
<dbReference type="SUPFAM" id="SSF55811">
    <property type="entry name" value="Nudix"/>
    <property type="match status" value="1"/>
</dbReference>
<dbReference type="PANTHER" id="PTHR47707:SF1">
    <property type="entry name" value="NUDIX HYDROLASE FAMILY PROTEIN"/>
    <property type="match status" value="1"/>
</dbReference>
<dbReference type="PROSITE" id="PS51462">
    <property type="entry name" value="NUDIX"/>
    <property type="match status" value="1"/>
</dbReference>
<feature type="binding site" evidence="12">
    <location>
        <position position="20"/>
    </location>
    <ligand>
        <name>8-oxo-dGTP</name>
        <dbReference type="ChEBI" id="CHEBI:77896"/>
    </ligand>
</feature>
<dbReference type="GO" id="GO:0006260">
    <property type="term" value="P:DNA replication"/>
    <property type="evidence" value="ECO:0007669"/>
    <property type="project" value="UniProtKB-KW"/>
</dbReference>
<dbReference type="GO" id="GO:0044716">
    <property type="term" value="F:8-oxo-GDP phosphatase activity"/>
    <property type="evidence" value="ECO:0007669"/>
    <property type="project" value="TreeGrafter"/>
</dbReference>
<sequence length="127" mass="14498">MKEVTAAIIIRDDLILIAQRGQGEKLQGKWEFPGGKLEKGETPQQCLKREIQEELDIEIEVGDFFAESIYKYATGEIKLLAYFCRMVRGKVKLSVHGDVKWVTVNELDGFDFAPADIPLIKRLKEEL</sequence>
<reference evidence="16 17" key="1">
    <citation type="submission" date="2016-10" db="EMBL/GenBank/DDBJ databases">
        <authorList>
            <person name="de Groot N.N."/>
        </authorList>
    </citation>
    <scope>NUCLEOTIDE SEQUENCE [LARGE SCALE GENOMIC DNA]</scope>
    <source>
        <strain evidence="16 17">DSM 18979</strain>
    </source>
</reference>
<evidence type="ECO:0000256" key="9">
    <source>
        <dbReference type="ARBA" id="ARBA00023204"/>
    </source>
</evidence>
<dbReference type="GO" id="GO:0006281">
    <property type="term" value="P:DNA repair"/>
    <property type="evidence" value="ECO:0007669"/>
    <property type="project" value="UniProtKB-KW"/>
</dbReference>
<comment type="catalytic activity">
    <reaction evidence="10">
        <text>8-oxo-dGTP + H2O = 8-oxo-dGMP + diphosphate + H(+)</text>
        <dbReference type="Rhea" id="RHEA:31575"/>
        <dbReference type="ChEBI" id="CHEBI:15377"/>
        <dbReference type="ChEBI" id="CHEBI:15378"/>
        <dbReference type="ChEBI" id="CHEBI:33019"/>
        <dbReference type="ChEBI" id="CHEBI:63224"/>
        <dbReference type="ChEBI" id="CHEBI:77896"/>
        <dbReference type="EC" id="3.6.1.55"/>
    </reaction>
</comment>
<dbReference type="InterPro" id="IPR020084">
    <property type="entry name" value="NUDIX_hydrolase_CS"/>
</dbReference>
<dbReference type="EC" id="3.6.1.55" evidence="11"/>
<evidence type="ECO:0000256" key="10">
    <source>
        <dbReference type="ARBA" id="ARBA00035861"/>
    </source>
</evidence>
<organism evidence="16 17">
    <name type="scientific">Natronincola peptidivorans</name>
    <dbReference type="NCBI Taxonomy" id="426128"/>
    <lineage>
        <taxon>Bacteria</taxon>
        <taxon>Bacillati</taxon>
        <taxon>Bacillota</taxon>
        <taxon>Clostridia</taxon>
        <taxon>Peptostreptococcales</taxon>
        <taxon>Natronincolaceae</taxon>
        <taxon>Natronincola</taxon>
    </lineage>
</organism>
<keyword evidence="6" id="KW-0227">DNA damage</keyword>
<dbReference type="InterPro" id="IPR015797">
    <property type="entry name" value="NUDIX_hydrolase-like_dom_sf"/>
</dbReference>
<dbReference type="InterPro" id="IPR047127">
    <property type="entry name" value="MutT-like"/>
</dbReference>
<dbReference type="Gene3D" id="3.90.79.10">
    <property type="entry name" value="Nucleoside Triphosphate Pyrophosphohydrolase"/>
    <property type="match status" value="1"/>
</dbReference>
<dbReference type="GO" id="GO:0046872">
    <property type="term" value="F:metal ion binding"/>
    <property type="evidence" value="ECO:0007669"/>
    <property type="project" value="UniProtKB-KW"/>
</dbReference>
<evidence type="ECO:0000256" key="11">
    <source>
        <dbReference type="ARBA" id="ARBA00038905"/>
    </source>
</evidence>
<keyword evidence="4" id="KW-0235">DNA replication</keyword>